<dbReference type="AlphaFoldDB" id="A0A2K3KRZ0"/>
<dbReference type="Proteomes" id="UP000236291">
    <property type="component" value="Unassembled WGS sequence"/>
</dbReference>
<reference evidence="1 2" key="1">
    <citation type="journal article" date="2014" name="Am. J. Bot.">
        <title>Genome assembly and annotation for red clover (Trifolium pratense; Fabaceae).</title>
        <authorList>
            <person name="Istvanek J."/>
            <person name="Jaros M."/>
            <person name="Krenek A."/>
            <person name="Repkova J."/>
        </authorList>
    </citation>
    <scope>NUCLEOTIDE SEQUENCE [LARGE SCALE GENOMIC DNA]</scope>
    <source>
        <strain evidence="2">cv. Tatra</strain>
        <tissue evidence="1">Young leaves</tissue>
    </source>
</reference>
<protein>
    <submittedName>
        <fullName evidence="1">Uncharacterized protein</fullName>
    </submittedName>
</protein>
<proteinExistence type="predicted"/>
<gene>
    <name evidence="1" type="ORF">L195_g064261</name>
</gene>
<accession>A0A2K3KRZ0</accession>
<reference evidence="1 2" key="2">
    <citation type="journal article" date="2017" name="Front. Plant Sci.">
        <title>Gene Classification and Mining of Molecular Markers Useful in Red Clover (Trifolium pratense) Breeding.</title>
        <authorList>
            <person name="Istvanek J."/>
            <person name="Dluhosova J."/>
            <person name="Dluhos P."/>
            <person name="Patkova L."/>
            <person name="Nedelnik J."/>
            <person name="Repkova J."/>
        </authorList>
    </citation>
    <scope>NUCLEOTIDE SEQUENCE [LARGE SCALE GENOMIC DNA]</scope>
    <source>
        <strain evidence="2">cv. Tatra</strain>
        <tissue evidence="1">Young leaves</tissue>
    </source>
</reference>
<organism evidence="1 2">
    <name type="scientific">Trifolium pratense</name>
    <name type="common">Red clover</name>
    <dbReference type="NCBI Taxonomy" id="57577"/>
    <lineage>
        <taxon>Eukaryota</taxon>
        <taxon>Viridiplantae</taxon>
        <taxon>Streptophyta</taxon>
        <taxon>Embryophyta</taxon>
        <taxon>Tracheophyta</taxon>
        <taxon>Spermatophyta</taxon>
        <taxon>Magnoliopsida</taxon>
        <taxon>eudicotyledons</taxon>
        <taxon>Gunneridae</taxon>
        <taxon>Pentapetalae</taxon>
        <taxon>rosids</taxon>
        <taxon>fabids</taxon>
        <taxon>Fabales</taxon>
        <taxon>Fabaceae</taxon>
        <taxon>Papilionoideae</taxon>
        <taxon>50 kb inversion clade</taxon>
        <taxon>NPAAA clade</taxon>
        <taxon>Hologalegina</taxon>
        <taxon>IRL clade</taxon>
        <taxon>Trifolieae</taxon>
        <taxon>Trifolium</taxon>
    </lineage>
</organism>
<evidence type="ECO:0000313" key="2">
    <source>
        <dbReference type="Proteomes" id="UP000236291"/>
    </source>
</evidence>
<comment type="caution">
    <text evidence="1">The sequence shown here is derived from an EMBL/GenBank/DDBJ whole genome shotgun (WGS) entry which is preliminary data.</text>
</comment>
<name>A0A2K3KRZ0_TRIPR</name>
<sequence>MCIQLAEALKSGGGKSRKCRVKGGGVPSVVEEVGGVEVASEGIGAGEA</sequence>
<evidence type="ECO:0000313" key="1">
    <source>
        <dbReference type="EMBL" id="PNX69058.1"/>
    </source>
</evidence>
<feature type="non-terminal residue" evidence="1">
    <location>
        <position position="48"/>
    </location>
</feature>
<dbReference type="EMBL" id="ASHM01240486">
    <property type="protein sequence ID" value="PNX69058.1"/>
    <property type="molecule type" value="Genomic_DNA"/>
</dbReference>